<accession>A0ABQ6MEV3</accession>
<feature type="region of interest" description="Disordered" evidence="1">
    <location>
        <begin position="1"/>
        <end position="129"/>
    </location>
</feature>
<feature type="compositionally biased region" description="Basic residues" evidence="1">
    <location>
        <begin position="37"/>
        <end position="46"/>
    </location>
</feature>
<dbReference type="EMBL" id="BRYB01004043">
    <property type="protein sequence ID" value="GMI24779.1"/>
    <property type="molecule type" value="Genomic_DNA"/>
</dbReference>
<gene>
    <name evidence="3" type="ORF">TeGR_g137</name>
</gene>
<reference evidence="3 4" key="1">
    <citation type="journal article" date="2023" name="Commun. Biol.">
        <title>Genome analysis of Parmales, the sister group of diatoms, reveals the evolutionary specialization of diatoms from phago-mixotrophs to photoautotrophs.</title>
        <authorList>
            <person name="Ban H."/>
            <person name="Sato S."/>
            <person name="Yoshikawa S."/>
            <person name="Yamada K."/>
            <person name="Nakamura Y."/>
            <person name="Ichinomiya M."/>
            <person name="Sato N."/>
            <person name="Blanc-Mathieu R."/>
            <person name="Endo H."/>
            <person name="Kuwata A."/>
            <person name="Ogata H."/>
        </authorList>
    </citation>
    <scope>NUCLEOTIDE SEQUENCE [LARGE SCALE GENOMIC DNA]</scope>
</reference>
<feature type="compositionally biased region" description="Polar residues" evidence="1">
    <location>
        <begin position="1"/>
        <end position="15"/>
    </location>
</feature>
<dbReference type="PROSITE" id="PS01159">
    <property type="entry name" value="WW_DOMAIN_1"/>
    <property type="match status" value="1"/>
</dbReference>
<feature type="compositionally biased region" description="Basic and acidic residues" evidence="1">
    <location>
        <begin position="329"/>
        <end position="339"/>
    </location>
</feature>
<dbReference type="Proteomes" id="UP001165060">
    <property type="component" value="Unassembled WGS sequence"/>
</dbReference>
<feature type="domain" description="WW" evidence="2">
    <location>
        <begin position="181"/>
        <end position="215"/>
    </location>
</feature>
<evidence type="ECO:0000313" key="4">
    <source>
        <dbReference type="Proteomes" id="UP001165060"/>
    </source>
</evidence>
<feature type="compositionally biased region" description="Pro residues" evidence="1">
    <location>
        <begin position="47"/>
        <end position="57"/>
    </location>
</feature>
<dbReference type="PROSITE" id="PS50020">
    <property type="entry name" value="WW_DOMAIN_2"/>
    <property type="match status" value="1"/>
</dbReference>
<keyword evidence="4" id="KW-1185">Reference proteome</keyword>
<comment type="caution">
    <text evidence="3">The sequence shown here is derived from an EMBL/GenBank/DDBJ whole genome shotgun (WGS) entry which is preliminary data.</text>
</comment>
<organism evidence="3 4">
    <name type="scientific">Tetraparma gracilis</name>
    <dbReference type="NCBI Taxonomy" id="2962635"/>
    <lineage>
        <taxon>Eukaryota</taxon>
        <taxon>Sar</taxon>
        <taxon>Stramenopiles</taxon>
        <taxon>Ochrophyta</taxon>
        <taxon>Bolidophyceae</taxon>
        <taxon>Parmales</taxon>
        <taxon>Triparmaceae</taxon>
        <taxon>Tetraparma</taxon>
    </lineage>
</organism>
<proteinExistence type="predicted"/>
<feature type="compositionally biased region" description="Basic and acidic residues" evidence="1">
    <location>
        <begin position="105"/>
        <end position="129"/>
    </location>
</feature>
<evidence type="ECO:0000313" key="3">
    <source>
        <dbReference type="EMBL" id="GMI24779.1"/>
    </source>
</evidence>
<sequence>MSTPGPLSPSLSHNTPAPVPSAKRKDLVSSVASRQKSTAKKSRKVKPTPPTGPPPKNTPLSVPLPEMAGLPPPPPPPPSSAEATPRRRSSVGLKLDLSGIGAASAEKEKEKGKMDDSKERSQGSEWKLVKEGDQDPYYLHGPTGASRWAAAGMEGWMEVPDDASGCTYLENAETGETKWKTAEATNWVEMADPETQEHYWFSTSSKSSQWARPKWVDYICESTGCIYYIDASGDSQWSVPADFAVEAVDDSEPEREEGAGAGEPGAAAQIRLSLSAISAAAPSTPAPSVPSLPLSTPRDLPLATPRQISAPAIPAGPGTPGDSPAGAKRSVESKVEYSRSKRPKGKAPRKIVLDVGAASG</sequence>
<protein>
    <recommendedName>
        <fullName evidence="2">WW domain-containing protein</fullName>
    </recommendedName>
</protein>
<name>A0ABQ6MEV3_9STRA</name>
<evidence type="ECO:0000256" key="1">
    <source>
        <dbReference type="SAM" id="MobiDB-lite"/>
    </source>
</evidence>
<dbReference type="InterPro" id="IPR001202">
    <property type="entry name" value="WW_dom"/>
</dbReference>
<evidence type="ECO:0000259" key="2">
    <source>
        <dbReference type="PROSITE" id="PS50020"/>
    </source>
</evidence>
<feature type="compositionally biased region" description="Basic residues" evidence="1">
    <location>
        <begin position="340"/>
        <end position="349"/>
    </location>
</feature>
<feature type="compositionally biased region" description="Pro residues" evidence="1">
    <location>
        <begin position="70"/>
        <end position="79"/>
    </location>
</feature>
<feature type="region of interest" description="Disordered" evidence="1">
    <location>
        <begin position="282"/>
        <end position="360"/>
    </location>
</feature>